<dbReference type="InterPro" id="IPR009057">
    <property type="entry name" value="Homeodomain-like_sf"/>
</dbReference>
<dbReference type="GO" id="GO:0003700">
    <property type="term" value="F:DNA-binding transcription factor activity"/>
    <property type="evidence" value="ECO:0007669"/>
    <property type="project" value="InterPro"/>
</dbReference>
<dbReference type="Gene3D" id="1.10.10.10">
    <property type="entry name" value="Winged helix-like DNA-binding domain superfamily/Winged helix DNA-binding domain"/>
    <property type="match status" value="1"/>
</dbReference>
<keyword evidence="8" id="KW-1185">Reference proteome</keyword>
<dbReference type="Pfam" id="PF00392">
    <property type="entry name" value="GntR"/>
    <property type="match status" value="1"/>
</dbReference>
<evidence type="ECO:0000256" key="1">
    <source>
        <dbReference type="ARBA" id="ARBA00023015"/>
    </source>
</evidence>
<dbReference type="Gene3D" id="1.10.10.60">
    <property type="entry name" value="Homeodomain-like"/>
    <property type="match status" value="1"/>
</dbReference>
<dbReference type="InterPro" id="IPR004111">
    <property type="entry name" value="Repressor_TetR_C"/>
</dbReference>
<name>A0A8J3QED3_9ACTN</name>
<comment type="caution">
    <text evidence="7">The sequence shown here is derived from an EMBL/GenBank/DDBJ whole genome shotgun (WGS) entry which is preliminary data.</text>
</comment>
<evidence type="ECO:0000259" key="6">
    <source>
        <dbReference type="PROSITE" id="PS50977"/>
    </source>
</evidence>
<protein>
    <submittedName>
        <fullName evidence="7">GntR family transcriptional regulator</fullName>
    </submittedName>
</protein>
<dbReference type="GO" id="GO:0045892">
    <property type="term" value="P:negative regulation of DNA-templated transcription"/>
    <property type="evidence" value="ECO:0007669"/>
    <property type="project" value="InterPro"/>
</dbReference>
<dbReference type="InterPro" id="IPR036388">
    <property type="entry name" value="WH-like_DNA-bd_sf"/>
</dbReference>
<evidence type="ECO:0000313" key="8">
    <source>
        <dbReference type="Proteomes" id="UP000612899"/>
    </source>
</evidence>
<dbReference type="PANTHER" id="PTHR30055:SF151">
    <property type="entry name" value="TRANSCRIPTIONAL REGULATORY PROTEIN"/>
    <property type="match status" value="1"/>
</dbReference>
<dbReference type="Proteomes" id="UP000612899">
    <property type="component" value="Unassembled WGS sequence"/>
</dbReference>
<dbReference type="SUPFAM" id="SSF46689">
    <property type="entry name" value="Homeodomain-like"/>
    <property type="match status" value="1"/>
</dbReference>
<feature type="domain" description="HTH gntR-type" evidence="5">
    <location>
        <begin position="3"/>
        <end position="71"/>
    </location>
</feature>
<evidence type="ECO:0000259" key="5">
    <source>
        <dbReference type="PROSITE" id="PS50949"/>
    </source>
</evidence>
<dbReference type="GO" id="GO:0000976">
    <property type="term" value="F:transcription cis-regulatory region binding"/>
    <property type="evidence" value="ECO:0007669"/>
    <property type="project" value="TreeGrafter"/>
</dbReference>
<proteinExistence type="predicted"/>
<dbReference type="RefSeq" id="WP_239124144.1">
    <property type="nucleotide sequence ID" value="NZ_BONY01000044.1"/>
</dbReference>
<evidence type="ECO:0000313" key="7">
    <source>
        <dbReference type="EMBL" id="GIH08060.1"/>
    </source>
</evidence>
<dbReference type="InterPro" id="IPR036271">
    <property type="entry name" value="Tet_transcr_reg_TetR-rel_C_sf"/>
</dbReference>
<dbReference type="SMART" id="SM00345">
    <property type="entry name" value="HTH_GNTR"/>
    <property type="match status" value="1"/>
</dbReference>
<feature type="domain" description="HTH tetR-type" evidence="6">
    <location>
        <begin position="85"/>
        <end position="145"/>
    </location>
</feature>
<dbReference type="EMBL" id="BONY01000044">
    <property type="protein sequence ID" value="GIH08060.1"/>
    <property type="molecule type" value="Genomic_DNA"/>
</dbReference>
<evidence type="ECO:0000256" key="3">
    <source>
        <dbReference type="ARBA" id="ARBA00023163"/>
    </source>
</evidence>
<organism evidence="7 8">
    <name type="scientific">Rhizocola hellebori</name>
    <dbReference type="NCBI Taxonomy" id="1392758"/>
    <lineage>
        <taxon>Bacteria</taxon>
        <taxon>Bacillati</taxon>
        <taxon>Actinomycetota</taxon>
        <taxon>Actinomycetes</taxon>
        <taxon>Micromonosporales</taxon>
        <taxon>Micromonosporaceae</taxon>
        <taxon>Rhizocola</taxon>
    </lineage>
</organism>
<dbReference type="InterPro" id="IPR001647">
    <property type="entry name" value="HTH_TetR"/>
</dbReference>
<keyword evidence="3" id="KW-0804">Transcription</keyword>
<dbReference type="CDD" id="cd07377">
    <property type="entry name" value="WHTH_GntR"/>
    <property type="match status" value="1"/>
</dbReference>
<keyword evidence="2 4" id="KW-0238">DNA-binding</keyword>
<dbReference type="PROSITE" id="PS50949">
    <property type="entry name" value="HTH_GNTR"/>
    <property type="match status" value="1"/>
</dbReference>
<evidence type="ECO:0000256" key="4">
    <source>
        <dbReference type="PROSITE-ProRule" id="PRU00335"/>
    </source>
</evidence>
<dbReference type="PROSITE" id="PS50977">
    <property type="entry name" value="HTH_TETR_2"/>
    <property type="match status" value="1"/>
</dbReference>
<dbReference type="Pfam" id="PF00440">
    <property type="entry name" value="TetR_N"/>
    <property type="match status" value="1"/>
</dbReference>
<dbReference type="SUPFAM" id="SSF48498">
    <property type="entry name" value="Tetracyclin repressor-like, C-terminal domain"/>
    <property type="match status" value="1"/>
</dbReference>
<dbReference type="InterPro" id="IPR050109">
    <property type="entry name" value="HTH-type_TetR-like_transc_reg"/>
</dbReference>
<sequence length="304" mass="33060">MAKPPYQVIADEIRQRIASGELAAGARVPSARQITAQWSVAIATATKALAVLRQEGVVKAVPGVGTVVAGQAKLLAAANVDSPSLLDRARIVAVAMQIADTEGFAALSMRRIATELNVATMSLYRYVRGKDELVLHMIDAAFGESPPPPPPQGWRNSLDLAARFLWALFRRHRWLASVMSLTRPQMAPNGLLYTDWVLNSLDGLGLDEEAIIHIHVMLFSYVRGLATSLEAEAEAEQDTGLTNDEWMVTQESTIRAIPGLTERSVLMRIMLASNVALDLDSLFDFGLKRLLDGLAVLIASHRKG</sequence>
<dbReference type="Gene3D" id="1.10.357.10">
    <property type="entry name" value="Tetracycline Repressor, domain 2"/>
    <property type="match status" value="1"/>
</dbReference>
<dbReference type="AlphaFoldDB" id="A0A8J3QED3"/>
<reference evidence="7" key="1">
    <citation type="submission" date="2021-01" db="EMBL/GenBank/DDBJ databases">
        <title>Whole genome shotgun sequence of Rhizocola hellebori NBRC 109834.</title>
        <authorList>
            <person name="Komaki H."/>
            <person name="Tamura T."/>
        </authorList>
    </citation>
    <scope>NUCLEOTIDE SEQUENCE</scope>
    <source>
        <strain evidence="7">NBRC 109834</strain>
    </source>
</reference>
<evidence type="ECO:0000256" key="2">
    <source>
        <dbReference type="ARBA" id="ARBA00023125"/>
    </source>
</evidence>
<dbReference type="SUPFAM" id="SSF46785">
    <property type="entry name" value="Winged helix' DNA-binding domain"/>
    <property type="match status" value="1"/>
</dbReference>
<dbReference type="InterPro" id="IPR036390">
    <property type="entry name" value="WH_DNA-bd_sf"/>
</dbReference>
<gene>
    <name evidence="7" type="ORF">Rhe02_61270</name>
</gene>
<dbReference type="InterPro" id="IPR000524">
    <property type="entry name" value="Tscrpt_reg_HTH_GntR"/>
</dbReference>
<accession>A0A8J3QED3</accession>
<dbReference type="PANTHER" id="PTHR30055">
    <property type="entry name" value="HTH-TYPE TRANSCRIPTIONAL REGULATOR RUTR"/>
    <property type="match status" value="1"/>
</dbReference>
<dbReference type="Pfam" id="PF02909">
    <property type="entry name" value="TetR_C_1"/>
    <property type="match status" value="1"/>
</dbReference>
<feature type="DNA-binding region" description="H-T-H motif" evidence="4">
    <location>
        <begin position="108"/>
        <end position="127"/>
    </location>
</feature>
<keyword evidence="1" id="KW-0805">Transcription regulation</keyword>